<keyword evidence="1" id="KW-0805">Transcription regulation</keyword>
<evidence type="ECO:0000256" key="5">
    <source>
        <dbReference type="SAM" id="MobiDB-lite"/>
    </source>
</evidence>
<dbReference type="STRING" id="3871.A0A1J7IGK3"/>
<dbReference type="OMA" id="NCDPQER"/>
<evidence type="ECO:0000256" key="3">
    <source>
        <dbReference type="ARBA" id="ARBA00023163"/>
    </source>
</evidence>
<keyword evidence="8" id="KW-1185">Reference proteome</keyword>
<evidence type="ECO:0000313" key="7">
    <source>
        <dbReference type="EMBL" id="OIW17785.1"/>
    </source>
</evidence>
<dbReference type="InterPro" id="IPR003441">
    <property type="entry name" value="NAC-dom"/>
</dbReference>
<evidence type="ECO:0000256" key="4">
    <source>
        <dbReference type="ARBA" id="ARBA00023242"/>
    </source>
</evidence>
<feature type="domain" description="NAC" evidence="6">
    <location>
        <begin position="14"/>
        <end position="163"/>
    </location>
</feature>
<proteinExistence type="predicted"/>
<dbReference type="KEGG" id="lang:109343209"/>
<dbReference type="EMBL" id="CM007361">
    <property type="protein sequence ID" value="OIW17785.1"/>
    <property type="molecule type" value="Genomic_DNA"/>
</dbReference>
<dbReference type="OrthoDB" id="1871428at2759"/>
<dbReference type="GO" id="GO:0006355">
    <property type="term" value="P:regulation of DNA-templated transcription"/>
    <property type="evidence" value="ECO:0007669"/>
    <property type="project" value="InterPro"/>
</dbReference>
<protein>
    <recommendedName>
        <fullName evidence="6">NAC domain-containing protein</fullName>
    </recommendedName>
</protein>
<reference evidence="7 8" key="1">
    <citation type="journal article" date="2017" name="Plant Biotechnol. J.">
        <title>A comprehensive draft genome sequence for lupin (Lupinus angustifolius), an emerging health food: insights into plant-microbe interactions and legume evolution.</title>
        <authorList>
            <person name="Hane J.K."/>
            <person name="Ming Y."/>
            <person name="Kamphuis L.G."/>
            <person name="Nelson M.N."/>
            <person name="Garg G."/>
            <person name="Atkins C.A."/>
            <person name="Bayer P.E."/>
            <person name="Bravo A."/>
            <person name="Bringans S."/>
            <person name="Cannon S."/>
            <person name="Edwards D."/>
            <person name="Foley R."/>
            <person name="Gao L.L."/>
            <person name="Harrison M.J."/>
            <person name="Huang W."/>
            <person name="Hurgobin B."/>
            <person name="Li S."/>
            <person name="Liu C.W."/>
            <person name="McGrath A."/>
            <person name="Morahan G."/>
            <person name="Murray J."/>
            <person name="Weller J."/>
            <person name="Jian J."/>
            <person name="Singh K.B."/>
        </authorList>
    </citation>
    <scope>NUCLEOTIDE SEQUENCE [LARGE SCALE GENOMIC DNA]</scope>
    <source>
        <strain evidence="8">cv. Tanjil</strain>
        <tissue evidence="7">Whole plant</tissue>
    </source>
</reference>
<keyword evidence="4" id="KW-0539">Nucleus</keyword>
<accession>A0A1J7IGK3</accession>
<dbReference type="PANTHER" id="PTHR31744:SF93">
    <property type="entry name" value="NAC DOMAIN-CONTAINING PROTEIN"/>
    <property type="match status" value="1"/>
</dbReference>
<dbReference type="Gramene" id="OIW17785">
    <property type="protein sequence ID" value="OIW17785"/>
    <property type="gene ID" value="TanjilG_06470"/>
</dbReference>
<dbReference type="GO" id="GO:0003677">
    <property type="term" value="F:DNA binding"/>
    <property type="evidence" value="ECO:0007669"/>
    <property type="project" value="UniProtKB-KW"/>
</dbReference>
<dbReference type="InterPro" id="IPR036093">
    <property type="entry name" value="NAC_dom_sf"/>
</dbReference>
<sequence>MNKMNFVKNGISRLPPGFRFQPTDEELVFQYLKCKVFSYPLPASIIPEINVCKYDPWDLPGNCDEQERYFFSSKETKYPNGNRMNRTTNSGYWKATGTDKRISSSTSTCDGVVGTRKTLVFYEGKSPNGSRTHWVLHEYRLLTIENNYVNEIGDWVLCRLLMKKRSVIESDDSTSSMHKINTTRNLPRLFDFMMVSKSTHSPTSSSCSSSSNNVQVSLDHEETSGHAHF</sequence>
<feature type="compositionally biased region" description="Basic and acidic residues" evidence="5">
    <location>
        <begin position="218"/>
        <end position="229"/>
    </location>
</feature>
<evidence type="ECO:0000313" key="8">
    <source>
        <dbReference type="Proteomes" id="UP000188354"/>
    </source>
</evidence>
<gene>
    <name evidence="7" type="ORF">TanjilG_06470</name>
</gene>
<dbReference type="PROSITE" id="PS51005">
    <property type="entry name" value="NAC"/>
    <property type="match status" value="1"/>
</dbReference>
<evidence type="ECO:0000256" key="1">
    <source>
        <dbReference type="ARBA" id="ARBA00023015"/>
    </source>
</evidence>
<dbReference type="Proteomes" id="UP000188354">
    <property type="component" value="Chromosome LG01"/>
</dbReference>
<feature type="region of interest" description="Disordered" evidence="5">
    <location>
        <begin position="200"/>
        <end position="229"/>
    </location>
</feature>
<dbReference type="SUPFAM" id="SSF101941">
    <property type="entry name" value="NAC domain"/>
    <property type="match status" value="1"/>
</dbReference>
<evidence type="ECO:0000259" key="6">
    <source>
        <dbReference type="PROSITE" id="PS51005"/>
    </source>
</evidence>
<dbReference type="Gene3D" id="2.170.150.80">
    <property type="entry name" value="NAC domain"/>
    <property type="match status" value="1"/>
</dbReference>
<evidence type="ECO:0000256" key="2">
    <source>
        <dbReference type="ARBA" id="ARBA00023125"/>
    </source>
</evidence>
<name>A0A1J7IGK3_LUPAN</name>
<keyword evidence="2" id="KW-0238">DNA-binding</keyword>
<dbReference type="Pfam" id="PF02365">
    <property type="entry name" value="NAM"/>
    <property type="match status" value="1"/>
</dbReference>
<keyword evidence="3" id="KW-0804">Transcription</keyword>
<dbReference type="AlphaFoldDB" id="A0A1J7IGK3"/>
<feature type="compositionally biased region" description="Low complexity" evidence="5">
    <location>
        <begin position="200"/>
        <end position="211"/>
    </location>
</feature>
<dbReference type="PANTHER" id="PTHR31744">
    <property type="entry name" value="PROTEIN CUP-SHAPED COTYLEDON 2-RELATED"/>
    <property type="match status" value="1"/>
</dbReference>
<organism evidence="7 8">
    <name type="scientific">Lupinus angustifolius</name>
    <name type="common">Narrow-leaved blue lupine</name>
    <dbReference type="NCBI Taxonomy" id="3871"/>
    <lineage>
        <taxon>Eukaryota</taxon>
        <taxon>Viridiplantae</taxon>
        <taxon>Streptophyta</taxon>
        <taxon>Embryophyta</taxon>
        <taxon>Tracheophyta</taxon>
        <taxon>Spermatophyta</taxon>
        <taxon>Magnoliopsida</taxon>
        <taxon>eudicotyledons</taxon>
        <taxon>Gunneridae</taxon>
        <taxon>Pentapetalae</taxon>
        <taxon>rosids</taxon>
        <taxon>fabids</taxon>
        <taxon>Fabales</taxon>
        <taxon>Fabaceae</taxon>
        <taxon>Papilionoideae</taxon>
        <taxon>50 kb inversion clade</taxon>
        <taxon>genistoids sensu lato</taxon>
        <taxon>core genistoids</taxon>
        <taxon>Genisteae</taxon>
        <taxon>Lupinus</taxon>
    </lineage>
</organism>